<dbReference type="AlphaFoldDB" id="A0A225X5E0"/>
<reference evidence="2" key="1">
    <citation type="submission" date="2017-03" db="EMBL/GenBank/DDBJ databases">
        <title>Phytopthora megakarya and P. palmivora, two closely related causual agents of cacao black pod achieved similar genome size and gene model numbers by different mechanisms.</title>
        <authorList>
            <person name="Ali S."/>
            <person name="Shao J."/>
            <person name="Larry D.J."/>
            <person name="Kronmiller B."/>
            <person name="Shen D."/>
            <person name="Strem M.D."/>
            <person name="Melnick R.L."/>
            <person name="Guiltinan M.J."/>
            <person name="Tyler B.M."/>
            <person name="Meinhardt L.W."/>
            <person name="Bailey B.A."/>
        </authorList>
    </citation>
    <scope>NUCLEOTIDE SEQUENCE [LARGE SCALE GENOMIC DNA]</scope>
    <source>
        <strain evidence="2">zdho120</strain>
    </source>
</reference>
<sequence length="81" mass="9671">MPLSTSKIYKSFQPPSPDEQFQRIRDAFLTLDDLRGRTDVFFSHLRLFRYRLTNLTWQTHTFGKKQHVGRMRNRDGNVCPV</sequence>
<keyword evidence="2" id="KW-1185">Reference proteome</keyword>
<proteinExistence type="predicted"/>
<accession>A0A225X5E0</accession>
<name>A0A225X5E0_9STRA</name>
<dbReference type="Proteomes" id="UP000198211">
    <property type="component" value="Unassembled WGS sequence"/>
</dbReference>
<evidence type="ECO:0000313" key="2">
    <source>
        <dbReference type="Proteomes" id="UP000198211"/>
    </source>
</evidence>
<comment type="caution">
    <text evidence="1">The sequence shown here is derived from an EMBL/GenBank/DDBJ whole genome shotgun (WGS) entry which is preliminary data.</text>
</comment>
<evidence type="ECO:0000313" key="1">
    <source>
        <dbReference type="EMBL" id="OWZ24449.1"/>
    </source>
</evidence>
<dbReference type="EMBL" id="NBNE01000013">
    <property type="protein sequence ID" value="OWZ24449.1"/>
    <property type="molecule type" value="Genomic_DNA"/>
</dbReference>
<organism evidence="1 2">
    <name type="scientific">Phytophthora megakarya</name>
    <dbReference type="NCBI Taxonomy" id="4795"/>
    <lineage>
        <taxon>Eukaryota</taxon>
        <taxon>Sar</taxon>
        <taxon>Stramenopiles</taxon>
        <taxon>Oomycota</taxon>
        <taxon>Peronosporomycetes</taxon>
        <taxon>Peronosporales</taxon>
        <taxon>Peronosporaceae</taxon>
        <taxon>Phytophthora</taxon>
    </lineage>
</organism>
<gene>
    <name evidence="1" type="ORF">PHMEG_000521</name>
</gene>
<protein>
    <submittedName>
        <fullName evidence="1">Uncharacterized protein</fullName>
    </submittedName>
</protein>